<dbReference type="SUPFAM" id="SSF48403">
    <property type="entry name" value="Ankyrin repeat"/>
    <property type="match status" value="1"/>
</dbReference>
<dbReference type="InterPro" id="IPR036770">
    <property type="entry name" value="Ankyrin_rpt-contain_sf"/>
</dbReference>
<sequence length="631" mass="67718">MDTKPAACQWRRLSPDLISRIAGFAHANDVAGSLKFVDRETAAALRDSYGVLILGQKLRRIRKPHRAVQPWPGLAFVAHWGCRERWRVLTLPQRERLLCLAASSGHAASLDAALAHAGCALKPEVLTAAAAAGSLAGCERLLHEGCAFETAALTEAARGGHLPALQLLLSSLELNGDGAGEAWEYAAKGACRGGQLPVLAWLQQANGYQPSLREAEVAAEGGQVAMLELLLPRLLPPELLPPDLLLPPQGHMRVQGQREGPSAAAGRRGQQQHKPARDRPVVSSYGRLSLLRAMAAGCPAVVLQRHYDTLWPWPRPGGEGGAAGAATADGDLATFFSAAACSPTPCWARKVNFLLSAWGPEVAGRVLRGDACGGGTRSLTNALQRPDFPARLRHLHAAGMPVTANSVRDAVKGGHADALTNLWDECGLAPRRSHVDGVLHSVSGLAPDGYVAMARGVDLEAVAMGGSEEALDWAAAELAAEGSGPQPLSAEEANNVLLYGNVAALTWLRARRLLPPAADWLPDLKRLCSPVVLSYYFWCMQLWARLQLLQPQEQEQEPRKRKRREAVGLEPAAGRLGRPGLQQRREAGVWRAIAKAVAAGIADGRAWGMGFSEQPLPHQEQWIKRQLQQLQ</sequence>
<feature type="region of interest" description="Disordered" evidence="1">
    <location>
        <begin position="249"/>
        <end position="280"/>
    </location>
</feature>
<protein>
    <submittedName>
        <fullName evidence="2">Uncharacterized protein</fullName>
    </submittedName>
</protein>
<dbReference type="EMBL" id="JAEHOC010000092">
    <property type="protein sequence ID" value="KAG2422844.1"/>
    <property type="molecule type" value="Genomic_DNA"/>
</dbReference>
<dbReference type="GO" id="GO:0004620">
    <property type="term" value="F:phospholipase activity"/>
    <property type="evidence" value="ECO:0007669"/>
    <property type="project" value="TreeGrafter"/>
</dbReference>
<dbReference type="Proteomes" id="UP000650467">
    <property type="component" value="Unassembled WGS sequence"/>
</dbReference>
<evidence type="ECO:0000256" key="1">
    <source>
        <dbReference type="SAM" id="MobiDB-lite"/>
    </source>
</evidence>
<evidence type="ECO:0000313" key="2">
    <source>
        <dbReference type="EMBL" id="KAG2422844.1"/>
    </source>
</evidence>
<proteinExistence type="predicted"/>
<dbReference type="GO" id="GO:0046513">
    <property type="term" value="P:ceramide biosynthetic process"/>
    <property type="evidence" value="ECO:0007669"/>
    <property type="project" value="TreeGrafter"/>
</dbReference>
<organism evidence="2 3">
    <name type="scientific">Chlamydomonas incerta</name>
    <dbReference type="NCBI Taxonomy" id="51695"/>
    <lineage>
        <taxon>Eukaryota</taxon>
        <taxon>Viridiplantae</taxon>
        <taxon>Chlorophyta</taxon>
        <taxon>core chlorophytes</taxon>
        <taxon>Chlorophyceae</taxon>
        <taxon>CS clade</taxon>
        <taxon>Chlamydomonadales</taxon>
        <taxon>Chlamydomonadaceae</taxon>
        <taxon>Chlamydomonas</taxon>
    </lineage>
</organism>
<dbReference type="GO" id="GO:0071944">
    <property type="term" value="C:cell periphery"/>
    <property type="evidence" value="ECO:0007669"/>
    <property type="project" value="TreeGrafter"/>
</dbReference>
<gene>
    <name evidence="2" type="ORF">HXX76_011659</name>
</gene>
<dbReference type="Gene3D" id="1.25.40.20">
    <property type="entry name" value="Ankyrin repeat-containing domain"/>
    <property type="match status" value="1"/>
</dbReference>
<keyword evidence="3" id="KW-1185">Reference proteome</keyword>
<dbReference type="OrthoDB" id="125991at2759"/>
<reference evidence="2" key="1">
    <citation type="journal article" date="2020" name="bioRxiv">
        <title>Comparative genomics of Chlamydomonas.</title>
        <authorList>
            <person name="Craig R.J."/>
            <person name="Hasan A.R."/>
            <person name="Ness R.W."/>
            <person name="Keightley P.D."/>
        </authorList>
    </citation>
    <scope>NUCLEOTIDE SEQUENCE</scope>
    <source>
        <strain evidence="2">SAG 7.73</strain>
    </source>
</reference>
<dbReference type="PANTHER" id="PTHR12393">
    <property type="entry name" value="SPHINGOMYELIN PHOSPHODIESTERASE RELATED"/>
    <property type="match status" value="1"/>
</dbReference>
<evidence type="ECO:0000313" key="3">
    <source>
        <dbReference type="Proteomes" id="UP000650467"/>
    </source>
</evidence>
<name>A0A835S9K5_CHLIN</name>
<dbReference type="PANTHER" id="PTHR12393:SF6">
    <property type="entry name" value="SPHINGOMYELIN PHOSPHODIESTERASE 2"/>
    <property type="match status" value="1"/>
</dbReference>
<dbReference type="GO" id="GO:0030149">
    <property type="term" value="P:sphingolipid catabolic process"/>
    <property type="evidence" value="ECO:0007669"/>
    <property type="project" value="TreeGrafter"/>
</dbReference>
<dbReference type="AlphaFoldDB" id="A0A835S9K5"/>
<dbReference type="GO" id="GO:0016020">
    <property type="term" value="C:membrane"/>
    <property type="evidence" value="ECO:0007669"/>
    <property type="project" value="TreeGrafter"/>
</dbReference>
<comment type="caution">
    <text evidence="2">The sequence shown here is derived from an EMBL/GenBank/DDBJ whole genome shotgun (WGS) entry which is preliminary data.</text>
</comment>
<accession>A0A835S9K5</accession>
<dbReference type="GO" id="GO:0005783">
    <property type="term" value="C:endoplasmic reticulum"/>
    <property type="evidence" value="ECO:0007669"/>
    <property type="project" value="TreeGrafter"/>
</dbReference>